<keyword evidence="1" id="KW-0812">Transmembrane</keyword>
<dbReference type="RefSeq" id="WP_127955100.1">
    <property type="nucleotide sequence ID" value="NZ_RKLO01000005.1"/>
</dbReference>
<dbReference type="OrthoDB" id="4763900at2"/>
<name>A0A3S3BH81_9NOCA</name>
<dbReference type="Proteomes" id="UP000283479">
    <property type="component" value="Unassembled WGS sequence"/>
</dbReference>
<accession>A0A3S3BH81</accession>
<evidence type="ECO:0000256" key="1">
    <source>
        <dbReference type="SAM" id="Phobius"/>
    </source>
</evidence>
<evidence type="ECO:0000313" key="2">
    <source>
        <dbReference type="EMBL" id="RVW01211.1"/>
    </source>
</evidence>
<feature type="transmembrane region" description="Helical" evidence="1">
    <location>
        <begin position="12"/>
        <end position="30"/>
    </location>
</feature>
<organism evidence="2 3">
    <name type="scientific">Rhodococcus xishaensis</name>
    <dbReference type="NCBI Taxonomy" id="2487364"/>
    <lineage>
        <taxon>Bacteria</taxon>
        <taxon>Bacillati</taxon>
        <taxon>Actinomycetota</taxon>
        <taxon>Actinomycetes</taxon>
        <taxon>Mycobacteriales</taxon>
        <taxon>Nocardiaceae</taxon>
        <taxon>Rhodococcus</taxon>
    </lineage>
</organism>
<keyword evidence="3" id="KW-1185">Reference proteome</keyword>
<comment type="caution">
    <text evidence="2">The sequence shown here is derived from an EMBL/GenBank/DDBJ whole genome shotgun (WGS) entry which is preliminary data.</text>
</comment>
<evidence type="ECO:0000313" key="3">
    <source>
        <dbReference type="Proteomes" id="UP000283479"/>
    </source>
</evidence>
<protein>
    <submittedName>
        <fullName evidence="2">Uncharacterized protein</fullName>
    </submittedName>
</protein>
<sequence length="73" mass="7386">MTVNDFAGWAGYGLALLGIATLGLFVVAVAGGFAGWALIAGLVSVASFTLGAGIFGGVTHHDHKVHHSTPHML</sequence>
<feature type="transmembrane region" description="Helical" evidence="1">
    <location>
        <begin position="36"/>
        <end position="58"/>
    </location>
</feature>
<dbReference type="EMBL" id="RKLO01000005">
    <property type="protein sequence ID" value="RVW01211.1"/>
    <property type="molecule type" value="Genomic_DNA"/>
</dbReference>
<proteinExistence type="predicted"/>
<keyword evidence="1" id="KW-0472">Membrane</keyword>
<dbReference type="AlphaFoldDB" id="A0A3S3BH81"/>
<keyword evidence="1" id="KW-1133">Transmembrane helix</keyword>
<gene>
    <name evidence="2" type="ORF">EGT50_13270</name>
</gene>
<reference evidence="2 3" key="1">
    <citation type="submission" date="2018-11" db="EMBL/GenBank/DDBJ databases">
        <title>Rhodococcus spongicola sp. nov. and Rhodococcus xishaensis sp. nov. from marine sponges.</title>
        <authorList>
            <person name="Li L."/>
            <person name="Lin H.W."/>
        </authorList>
    </citation>
    <scope>NUCLEOTIDE SEQUENCE [LARGE SCALE GENOMIC DNA]</scope>
    <source>
        <strain evidence="2 3">LHW51113</strain>
    </source>
</reference>